<dbReference type="CDD" id="cd04506">
    <property type="entry name" value="SGNH_hydrolase_YpmR_like"/>
    <property type="match status" value="1"/>
</dbReference>
<name>A0A2V3A5V7_9BACI</name>
<evidence type="ECO:0000259" key="2">
    <source>
        <dbReference type="Pfam" id="PF13472"/>
    </source>
</evidence>
<feature type="chain" id="PRO_5039364722" evidence="1">
    <location>
        <begin position="27"/>
        <end position="281"/>
    </location>
</feature>
<evidence type="ECO:0000256" key="1">
    <source>
        <dbReference type="SAM" id="SignalP"/>
    </source>
</evidence>
<dbReference type="AlphaFoldDB" id="A0A2V3A5V7"/>
<evidence type="ECO:0000313" key="4">
    <source>
        <dbReference type="Proteomes" id="UP000247150"/>
    </source>
</evidence>
<accession>A0A2V3A5V7</accession>
<comment type="caution">
    <text evidence="3">The sequence shown here is derived from an EMBL/GenBank/DDBJ whole genome shotgun (WGS) entry which is preliminary data.</text>
</comment>
<dbReference type="OrthoDB" id="252349at2"/>
<dbReference type="Gene3D" id="3.40.50.1110">
    <property type="entry name" value="SGNH hydrolase"/>
    <property type="match status" value="1"/>
</dbReference>
<protein>
    <submittedName>
        <fullName evidence="3">Lysophospholipase L1-like esterase</fullName>
    </submittedName>
</protein>
<dbReference type="EMBL" id="QGTW01000003">
    <property type="protein sequence ID" value="PWW30223.1"/>
    <property type="molecule type" value="Genomic_DNA"/>
</dbReference>
<sequence>MIKKFTFIFFSLLLLVSCSFSPLTNKDIVHPGKQSELTAKEQIPMEFFPRNLTIAAVGDSLTQGVGDSTERGGYVPYLEDLLEQDKSVQDAAFYNFGVRGNRSDQLLKKLETDEVKDVVKNADVVIITIGGNDVMKVVRENFSNLKMKAFAKEKKNYEKNLTDVLNTIKEVNPNIKIVLIGLYNPFLKWFSEIREITDILEDWNSTSRAILAMYPGTYFVEIDDLFQNTQENLLFTDYFHPNDKGYELIAERVHETLTKEVLKDLSYKRETAGNGESVIER</sequence>
<keyword evidence="1" id="KW-0732">Signal</keyword>
<dbReference type="SUPFAM" id="SSF52266">
    <property type="entry name" value="SGNH hydrolase"/>
    <property type="match status" value="1"/>
</dbReference>
<gene>
    <name evidence="3" type="ORF">DFO73_103105</name>
</gene>
<dbReference type="Pfam" id="PF13472">
    <property type="entry name" value="Lipase_GDSL_2"/>
    <property type="match status" value="1"/>
</dbReference>
<dbReference type="GO" id="GO:0004622">
    <property type="term" value="F:phosphatidylcholine lysophospholipase activity"/>
    <property type="evidence" value="ECO:0007669"/>
    <property type="project" value="TreeGrafter"/>
</dbReference>
<dbReference type="PANTHER" id="PTHR30383">
    <property type="entry name" value="THIOESTERASE 1/PROTEASE 1/LYSOPHOSPHOLIPASE L1"/>
    <property type="match status" value="1"/>
</dbReference>
<dbReference type="InterPro" id="IPR013830">
    <property type="entry name" value="SGNH_hydro"/>
</dbReference>
<dbReference type="RefSeq" id="WP_110064104.1">
    <property type="nucleotide sequence ID" value="NZ_QGTW01000003.1"/>
</dbReference>
<feature type="signal peptide" evidence="1">
    <location>
        <begin position="1"/>
        <end position="26"/>
    </location>
</feature>
<dbReference type="InterPro" id="IPR051532">
    <property type="entry name" value="Ester_Hydrolysis_Enzymes"/>
</dbReference>
<dbReference type="PROSITE" id="PS51257">
    <property type="entry name" value="PROKAR_LIPOPROTEIN"/>
    <property type="match status" value="1"/>
</dbReference>
<dbReference type="InterPro" id="IPR036514">
    <property type="entry name" value="SGNH_hydro_sf"/>
</dbReference>
<reference evidence="3 4" key="1">
    <citation type="submission" date="2018-05" db="EMBL/GenBank/DDBJ databases">
        <title>Freshwater and sediment microbial communities from various areas in North America, analyzing microbe dynamics in response to fracking.</title>
        <authorList>
            <person name="Lamendella R."/>
        </authorList>
    </citation>
    <scope>NUCLEOTIDE SEQUENCE [LARGE SCALE GENOMIC DNA]</scope>
    <source>
        <strain evidence="3 4">15_TX</strain>
    </source>
</reference>
<organism evidence="3 4">
    <name type="scientific">Cytobacillus oceanisediminis</name>
    <dbReference type="NCBI Taxonomy" id="665099"/>
    <lineage>
        <taxon>Bacteria</taxon>
        <taxon>Bacillati</taxon>
        <taxon>Bacillota</taxon>
        <taxon>Bacilli</taxon>
        <taxon>Bacillales</taxon>
        <taxon>Bacillaceae</taxon>
        <taxon>Cytobacillus</taxon>
    </lineage>
</organism>
<feature type="domain" description="SGNH hydrolase-type esterase" evidence="2">
    <location>
        <begin position="56"/>
        <end position="248"/>
    </location>
</feature>
<dbReference type="Proteomes" id="UP000247150">
    <property type="component" value="Unassembled WGS sequence"/>
</dbReference>
<proteinExistence type="predicted"/>
<dbReference type="PANTHER" id="PTHR30383:SF27">
    <property type="entry name" value="SPORE GERMINATION LIPASE LIPC"/>
    <property type="match status" value="1"/>
</dbReference>
<evidence type="ECO:0000313" key="3">
    <source>
        <dbReference type="EMBL" id="PWW30223.1"/>
    </source>
</evidence>